<accession>A0ABY4Y812</accession>
<keyword evidence="2" id="KW-1185">Reference proteome</keyword>
<gene>
    <name evidence="1" type="ORF">J2N86_13295</name>
</gene>
<dbReference type="EMBL" id="CP071527">
    <property type="protein sequence ID" value="USQ13636.1"/>
    <property type="molecule type" value="Genomic_DNA"/>
</dbReference>
<protein>
    <submittedName>
        <fullName evidence="1">Uncharacterized protein</fullName>
    </submittedName>
</protein>
<organism evidence="1 2">
    <name type="scientific">Legionella lytica</name>
    <dbReference type="NCBI Taxonomy" id="96232"/>
    <lineage>
        <taxon>Bacteria</taxon>
        <taxon>Pseudomonadati</taxon>
        <taxon>Pseudomonadota</taxon>
        <taxon>Gammaproteobacteria</taxon>
        <taxon>Legionellales</taxon>
        <taxon>Legionellaceae</taxon>
        <taxon>Legionella</taxon>
    </lineage>
</organism>
<proteinExistence type="predicted"/>
<evidence type="ECO:0000313" key="2">
    <source>
        <dbReference type="Proteomes" id="UP001057474"/>
    </source>
</evidence>
<dbReference type="RefSeq" id="WP_252579940.1">
    <property type="nucleotide sequence ID" value="NZ_CP071527.1"/>
</dbReference>
<sequence>MHTNLKQADFYECSELQHDIQHNTLTNASFSFPDVIGLLNHLNIKINGWPNDSES</sequence>
<reference evidence="1" key="1">
    <citation type="submission" date="2021-03" db="EMBL/GenBank/DDBJ databases">
        <title>Legionella lytica PCM 2298.</title>
        <authorList>
            <person name="Koper P."/>
        </authorList>
    </citation>
    <scope>NUCLEOTIDE SEQUENCE</scope>
    <source>
        <strain evidence="1">PCM 2298</strain>
    </source>
</reference>
<name>A0ABY4Y812_9GAMM</name>
<dbReference type="Proteomes" id="UP001057474">
    <property type="component" value="Chromosome"/>
</dbReference>
<evidence type="ECO:0000313" key="1">
    <source>
        <dbReference type="EMBL" id="USQ13636.1"/>
    </source>
</evidence>